<protein>
    <submittedName>
        <fullName evidence="1">Unnamed protein product</fullName>
    </submittedName>
</protein>
<organism evidence="1 2">
    <name type="scientific">Ambrosiozyma monospora</name>
    <name type="common">Yeast</name>
    <name type="synonym">Endomycopsis monosporus</name>
    <dbReference type="NCBI Taxonomy" id="43982"/>
    <lineage>
        <taxon>Eukaryota</taxon>
        <taxon>Fungi</taxon>
        <taxon>Dikarya</taxon>
        <taxon>Ascomycota</taxon>
        <taxon>Saccharomycotina</taxon>
        <taxon>Pichiomycetes</taxon>
        <taxon>Pichiales</taxon>
        <taxon>Pichiaceae</taxon>
        <taxon>Ambrosiozyma</taxon>
    </lineage>
</organism>
<dbReference type="Proteomes" id="UP001165063">
    <property type="component" value="Unassembled WGS sequence"/>
</dbReference>
<evidence type="ECO:0000313" key="1">
    <source>
        <dbReference type="EMBL" id="GMG22613.1"/>
    </source>
</evidence>
<name>A0A9W6YQS8_AMBMO</name>
<dbReference type="AlphaFoldDB" id="A0A9W6YQS8"/>
<proteinExistence type="predicted"/>
<evidence type="ECO:0000313" key="2">
    <source>
        <dbReference type="Proteomes" id="UP001165063"/>
    </source>
</evidence>
<dbReference type="EMBL" id="BSXU01000997">
    <property type="protein sequence ID" value="GMG22613.1"/>
    <property type="molecule type" value="Genomic_DNA"/>
</dbReference>
<keyword evidence="2" id="KW-1185">Reference proteome</keyword>
<accession>A0A9W6YQS8</accession>
<comment type="caution">
    <text evidence="1">The sequence shown here is derived from an EMBL/GenBank/DDBJ whole genome shotgun (WGS) entry which is preliminary data.</text>
</comment>
<sequence>MTAQYESYLHEKKYTEKLIDMAASYKPKRDLMDKLNEEYRETPMDELREIAYQMEDEDDTAALFMLSCEKKLSFYSTHCDFMKGFVDSLEKNFKANWTRMIKARNNNDYDDFDASAFF</sequence>
<reference evidence="1" key="1">
    <citation type="submission" date="2023-04" db="EMBL/GenBank/DDBJ databases">
        <title>Ambrosiozyma monospora NBRC 1965.</title>
        <authorList>
            <person name="Ichikawa N."/>
            <person name="Sato H."/>
            <person name="Tonouchi N."/>
        </authorList>
    </citation>
    <scope>NUCLEOTIDE SEQUENCE</scope>
    <source>
        <strain evidence="1">NBRC 1965</strain>
    </source>
</reference>
<gene>
    <name evidence="1" type="ORF">Amon01_000265700</name>
</gene>